<feature type="domain" description="OTU" evidence="7">
    <location>
        <begin position="102"/>
        <end position="364"/>
    </location>
</feature>
<dbReference type="GO" id="GO:0071108">
    <property type="term" value="P:protein K48-linked deubiquitination"/>
    <property type="evidence" value="ECO:0007669"/>
    <property type="project" value="TreeGrafter"/>
</dbReference>
<dbReference type="KEGG" id="fcy:FRACYDRAFT_256524"/>
<dbReference type="OrthoDB" id="18915at2759"/>
<protein>
    <recommendedName>
        <fullName evidence="2">ubiquitinyl hydrolase 1</fullName>
        <ecNumber evidence="2">3.4.19.12</ecNumber>
    </recommendedName>
</protein>
<dbReference type="Gene3D" id="3.30.200.60">
    <property type="entry name" value="Peptidase C65 Otubain, subdomain 1"/>
    <property type="match status" value="1"/>
</dbReference>
<reference evidence="8 9" key="1">
    <citation type="submission" date="2016-09" db="EMBL/GenBank/DDBJ databases">
        <title>Extensive genetic diversity and differential bi-allelic expression allows diatom success in the polar Southern Ocean.</title>
        <authorList>
            <consortium name="DOE Joint Genome Institute"/>
            <person name="Mock T."/>
            <person name="Otillar R.P."/>
            <person name="Strauss J."/>
            <person name="Dupont C."/>
            <person name="Frickenhaus S."/>
            <person name="Maumus F."/>
            <person name="Mcmullan M."/>
            <person name="Sanges R."/>
            <person name="Schmutz J."/>
            <person name="Toseland A."/>
            <person name="Valas R."/>
            <person name="Veluchamy A."/>
            <person name="Ward B.J."/>
            <person name="Allen A."/>
            <person name="Barry K."/>
            <person name="Falciatore A."/>
            <person name="Ferrante M."/>
            <person name="Fortunato A.E."/>
            <person name="Gloeckner G."/>
            <person name="Gruber A."/>
            <person name="Hipkin R."/>
            <person name="Janech M."/>
            <person name="Kroth P."/>
            <person name="Leese F."/>
            <person name="Lindquist E."/>
            <person name="Lyon B.R."/>
            <person name="Martin J."/>
            <person name="Mayer C."/>
            <person name="Parker M."/>
            <person name="Quesneville H."/>
            <person name="Raymond J."/>
            <person name="Uhlig C."/>
            <person name="Valentin K.U."/>
            <person name="Worden A.Z."/>
            <person name="Armbrust E.V."/>
            <person name="Bowler C."/>
            <person name="Green B."/>
            <person name="Moulton V."/>
            <person name="Van Oosterhout C."/>
            <person name="Grigoriev I."/>
        </authorList>
    </citation>
    <scope>NUCLEOTIDE SEQUENCE [LARGE SCALE GENOMIC DNA]</scope>
    <source>
        <strain evidence="8 9">CCMP1102</strain>
    </source>
</reference>
<evidence type="ECO:0000313" key="8">
    <source>
        <dbReference type="EMBL" id="OEU06098.1"/>
    </source>
</evidence>
<dbReference type="InterPro" id="IPR019400">
    <property type="entry name" value="Peptidase_C65_otubain"/>
</dbReference>
<keyword evidence="6" id="KW-0788">Thiol protease</keyword>
<comment type="catalytic activity">
    <reaction evidence="1">
        <text>Thiol-dependent hydrolysis of ester, thioester, amide, peptide and isopeptide bonds formed by the C-terminal Gly of ubiquitin (a 76-residue protein attached to proteins as an intracellular targeting signal).</text>
        <dbReference type="EC" id="3.4.19.12"/>
    </reaction>
</comment>
<keyword evidence="5" id="KW-0378">Hydrolase</keyword>
<proteinExistence type="predicted"/>
<dbReference type="InterPro" id="IPR038765">
    <property type="entry name" value="Papain-like_cys_pep_sf"/>
</dbReference>
<organism evidence="8 9">
    <name type="scientific">Fragilariopsis cylindrus CCMP1102</name>
    <dbReference type="NCBI Taxonomy" id="635003"/>
    <lineage>
        <taxon>Eukaryota</taxon>
        <taxon>Sar</taxon>
        <taxon>Stramenopiles</taxon>
        <taxon>Ochrophyta</taxon>
        <taxon>Bacillariophyta</taxon>
        <taxon>Bacillariophyceae</taxon>
        <taxon>Bacillariophycidae</taxon>
        <taxon>Bacillariales</taxon>
        <taxon>Bacillariaceae</taxon>
        <taxon>Fragilariopsis</taxon>
    </lineage>
</organism>
<dbReference type="Pfam" id="PF10275">
    <property type="entry name" value="Peptidase_C65"/>
    <property type="match status" value="1"/>
</dbReference>
<accession>A0A1E7EJQ9</accession>
<dbReference type="GO" id="GO:0006508">
    <property type="term" value="P:proteolysis"/>
    <property type="evidence" value="ECO:0007669"/>
    <property type="project" value="UniProtKB-KW"/>
</dbReference>
<keyword evidence="9" id="KW-1185">Reference proteome</keyword>
<keyword evidence="3" id="KW-0645">Protease</keyword>
<dbReference type="CDD" id="cd22749">
    <property type="entry name" value="Otubain_C65"/>
    <property type="match status" value="1"/>
</dbReference>
<dbReference type="GO" id="GO:0005634">
    <property type="term" value="C:nucleus"/>
    <property type="evidence" value="ECO:0007669"/>
    <property type="project" value="TreeGrafter"/>
</dbReference>
<dbReference type="GO" id="GO:0043130">
    <property type="term" value="F:ubiquitin binding"/>
    <property type="evidence" value="ECO:0007669"/>
    <property type="project" value="TreeGrafter"/>
</dbReference>
<sequence>MTAASDLPSISSTTILSSDNITLSAHQEQDIKTRAQIEKIENEIKANQKLTSDLIPITELSNLYLDNNATTSTTIGDGGGGGGGGVNKGFLQGCEYLATKYTNYRAIRGDGNCYYRAFLYALVENLYNSNNDPSSSSSSSELKRISDYINSSIDVVVQRGGYDRFAIETFHEEMVDLLSTITEEKDKKNTTDDDDSDSFSKIHNSLNEENGTSDYCVWYLRVITSTILKSDPDRFVHYLNDGSGSDDPTSSSTNSSFNTYYYTDVPTYCAREIDPMGKECSMVGVLALAFQITVEIEYMDGKELDIKNNNNNNNTNTLIKHSFGGRLHKEGGKDGASDGDNVKSSSALCITLLYRPGHYDILYK</sequence>
<name>A0A1E7EJQ9_9STRA</name>
<evidence type="ECO:0000313" key="9">
    <source>
        <dbReference type="Proteomes" id="UP000095751"/>
    </source>
</evidence>
<keyword evidence="4" id="KW-0833">Ubl conjugation pathway</keyword>
<evidence type="ECO:0000256" key="5">
    <source>
        <dbReference type="ARBA" id="ARBA00022801"/>
    </source>
</evidence>
<dbReference type="EC" id="3.4.19.12" evidence="2"/>
<dbReference type="Proteomes" id="UP000095751">
    <property type="component" value="Unassembled WGS sequence"/>
</dbReference>
<dbReference type="AlphaFoldDB" id="A0A1E7EJQ9"/>
<evidence type="ECO:0000256" key="3">
    <source>
        <dbReference type="ARBA" id="ARBA00022670"/>
    </source>
</evidence>
<evidence type="ECO:0000259" key="7">
    <source>
        <dbReference type="PROSITE" id="PS50802"/>
    </source>
</evidence>
<evidence type="ECO:0000256" key="4">
    <source>
        <dbReference type="ARBA" id="ARBA00022786"/>
    </source>
</evidence>
<dbReference type="InParanoid" id="A0A1E7EJQ9"/>
<dbReference type="PANTHER" id="PTHR12931">
    <property type="entry name" value="UBIQUITIN THIOLESTERASE PROTEIN OTUB"/>
    <property type="match status" value="1"/>
</dbReference>
<dbReference type="PROSITE" id="PS50802">
    <property type="entry name" value="OTU"/>
    <property type="match status" value="1"/>
</dbReference>
<dbReference type="GO" id="GO:0004843">
    <property type="term" value="F:cysteine-type deubiquitinase activity"/>
    <property type="evidence" value="ECO:0007669"/>
    <property type="project" value="UniProtKB-EC"/>
</dbReference>
<dbReference type="Gene3D" id="1.20.1300.20">
    <property type="entry name" value="Peptidase C65 Otubain, subdomain 2"/>
    <property type="match status" value="1"/>
</dbReference>
<dbReference type="InterPro" id="IPR042467">
    <property type="entry name" value="Peptidase_C65_otubain_sub2"/>
</dbReference>
<evidence type="ECO:0000256" key="6">
    <source>
        <dbReference type="ARBA" id="ARBA00022807"/>
    </source>
</evidence>
<evidence type="ECO:0000256" key="1">
    <source>
        <dbReference type="ARBA" id="ARBA00000707"/>
    </source>
</evidence>
<dbReference type="PANTHER" id="PTHR12931:SF15">
    <property type="entry name" value="UBIQUITIN THIOESTERASE OTUBAIN-LIKE"/>
    <property type="match status" value="1"/>
</dbReference>
<gene>
    <name evidence="8" type="ORF">FRACYDRAFT_256524</name>
</gene>
<dbReference type="InterPro" id="IPR042468">
    <property type="entry name" value="Peptidase_C65_otubain_sub1"/>
</dbReference>
<dbReference type="SUPFAM" id="SSF54001">
    <property type="entry name" value="Cysteine proteinases"/>
    <property type="match status" value="1"/>
</dbReference>
<dbReference type="InterPro" id="IPR003323">
    <property type="entry name" value="OTU_dom"/>
</dbReference>
<evidence type="ECO:0000256" key="2">
    <source>
        <dbReference type="ARBA" id="ARBA00012759"/>
    </source>
</evidence>
<dbReference type="EMBL" id="KV784429">
    <property type="protein sequence ID" value="OEU06098.1"/>
    <property type="molecule type" value="Genomic_DNA"/>
</dbReference>